<protein>
    <submittedName>
        <fullName evidence="3">Sugar transferase</fullName>
    </submittedName>
</protein>
<dbReference type="EMBL" id="BDQX01000187">
    <property type="protein sequence ID" value="GBG09017.1"/>
    <property type="molecule type" value="Genomic_DNA"/>
</dbReference>
<comment type="caution">
    <text evidence="3">The sequence shown here is derived from an EMBL/GenBank/DDBJ whole genome shotgun (WGS) entry which is preliminary data.</text>
</comment>
<dbReference type="InterPro" id="IPR003362">
    <property type="entry name" value="Bact_transf"/>
</dbReference>
<keyword evidence="4" id="KW-1185">Reference proteome</keyword>
<dbReference type="AlphaFoldDB" id="A0A2R5ER25"/>
<accession>A0A2R5ER25</accession>
<evidence type="ECO:0000256" key="1">
    <source>
        <dbReference type="ARBA" id="ARBA00006464"/>
    </source>
</evidence>
<dbReference type="PANTHER" id="PTHR30576">
    <property type="entry name" value="COLANIC BIOSYNTHESIS UDP-GLUCOSE LIPID CARRIER TRANSFERASE"/>
    <property type="match status" value="1"/>
</dbReference>
<comment type="similarity">
    <text evidence="1">Belongs to the bacterial sugar transferase family.</text>
</comment>
<name>A0A2R5ER25_9BACL</name>
<dbReference type="Pfam" id="PF02397">
    <property type="entry name" value="Bac_transf"/>
    <property type="match status" value="1"/>
</dbReference>
<evidence type="ECO:0000313" key="3">
    <source>
        <dbReference type="EMBL" id="GBG09017.1"/>
    </source>
</evidence>
<keyword evidence="3" id="KW-0808">Transferase</keyword>
<evidence type="ECO:0000313" key="4">
    <source>
        <dbReference type="Proteomes" id="UP000245202"/>
    </source>
</evidence>
<dbReference type="GO" id="GO:0016780">
    <property type="term" value="F:phosphotransferase activity, for other substituted phosphate groups"/>
    <property type="evidence" value="ECO:0007669"/>
    <property type="project" value="TreeGrafter"/>
</dbReference>
<dbReference type="PANTHER" id="PTHR30576:SF8">
    <property type="entry name" value="UNDECAPRENYL-PHOSPHATE GALACTOSE PHOSPHOTRANSFERASE"/>
    <property type="match status" value="1"/>
</dbReference>
<feature type="domain" description="Bacterial sugar transferase" evidence="2">
    <location>
        <begin position="3"/>
        <end position="177"/>
    </location>
</feature>
<reference evidence="3 4" key="1">
    <citation type="submission" date="2017-08" db="EMBL/GenBank/DDBJ databases">
        <title>Substantial Increase in Enzyme Production by Combined Drug-Resistance Mutations in Paenibacillus agaridevorans.</title>
        <authorList>
            <person name="Tanaka Y."/>
            <person name="Funane K."/>
            <person name="Hosaka T."/>
            <person name="Shiwa Y."/>
            <person name="Fujita N."/>
            <person name="Miyazaki T."/>
            <person name="Yoshikawa H."/>
            <person name="Murakami K."/>
            <person name="Kasahara K."/>
            <person name="Inaoka T."/>
            <person name="Hiraga Y."/>
            <person name="Ochi K."/>
        </authorList>
    </citation>
    <scope>NUCLEOTIDE SEQUENCE [LARGE SCALE GENOMIC DNA]</scope>
    <source>
        <strain evidence="3 4">T-3040</strain>
    </source>
</reference>
<evidence type="ECO:0000259" key="2">
    <source>
        <dbReference type="Pfam" id="PF02397"/>
    </source>
</evidence>
<dbReference type="Proteomes" id="UP000245202">
    <property type="component" value="Unassembled WGS sequence"/>
</dbReference>
<proteinExistence type="inferred from homology"/>
<sequence>MIKRMFDLIAGSLLLAAALLPMAVIALLIRSKLGSPVLFKQERPGLHGRPFLLYKFRTMTDERDGEGQLLSDHLRLTPFGLLLRKLSLDELPQLLNVVRGELSLVGPRPLLMDYLPLYTEEQAKRHLVRPGITGWAQVNGRNAVSWEERFDKDVWYVENRSFWLDMRILLLTVKRVIRSDGISNGSHATMPVFEGQGHNQKG</sequence>
<gene>
    <name evidence="3" type="ORF">PAT3040_03637</name>
</gene>
<organism evidence="3 4">
    <name type="scientific">Paenibacillus agaridevorans</name>
    <dbReference type="NCBI Taxonomy" id="171404"/>
    <lineage>
        <taxon>Bacteria</taxon>
        <taxon>Bacillati</taxon>
        <taxon>Bacillota</taxon>
        <taxon>Bacilli</taxon>
        <taxon>Bacillales</taxon>
        <taxon>Paenibacillaceae</taxon>
        <taxon>Paenibacillus</taxon>
    </lineage>
</organism>